<gene>
    <name evidence="6" type="ORF">C683_0602</name>
</gene>
<comment type="caution">
    <text evidence="6">The sequence shown here is derived from an EMBL/GenBank/DDBJ whole genome shotgun (WGS) entry which is preliminary data.</text>
</comment>
<dbReference type="PIRSF" id="PIRSF006060">
    <property type="entry name" value="AA_transporter"/>
    <property type="match status" value="1"/>
</dbReference>
<feature type="transmembrane region" description="Helical" evidence="5">
    <location>
        <begin position="415"/>
        <end position="433"/>
    </location>
</feature>
<dbReference type="RefSeq" id="WP_009489879.1">
    <property type="nucleotide sequence ID" value="NZ_AMYT01000017.1"/>
</dbReference>
<dbReference type="AlphaFoldDB" id="K8ZNV0"/>
<sequence length="445" mass="47317">MTEEVTLKKEIGFSAALSTVVGTVIGAGVFFKASAVYATTGNAGLGLLAWLLGGIITICAGLTGAELAAAIPKTGGMIAYIEHTYGTLASHLLGWAQTIIYYPANIAALAIIFGTQFTNLFGLSPKAILIVGAIAAISLTFLNCLGSKMGGLVQTISTICKLIPLALIIIFGLMQKNPEHLSLFPMTPKDPSTNALTALGSGLLATMFAYDGWINVGNIAGEMKNPKRDLPKAISIGLICIMVVYVLINIAFLMTLSIGSIAGNSNAASDVAMKLFGPLGGKLVTIGILISVYGTINGYTMTGMRIPYVMAKENRLPFSNLWSKLSKKSQVPVNSALLILGIAIIYMLSGQFDMLTDMLVFVIWIFYTMTFLAVFILRKREPSLERPYKVPLYPIVPAIALLGGLFIVINTLFAQTGLAILGIVVTLVGLVFYKKDKAKVPVTES</sequence>
<dbReference type="PATRIC" id="fig|1234409.3.peg.552"/>
<feature type="transmembrane region" description="Helical" evidence="5">
    <location>
        <begin position="47"/>
        <end position="71"/>
    </location>
</feature>
<feature type="transmembrane region" description="Helical" evidence="5">
    <location>
        <begin position="275"/>
        <end position="296"/>
    </location>
</feature>
<dbReference type="STRING" id="1234409.C683_0602"/>
<dbReference type="Gene3D" id="1.20.1740.10">
    <property type="entry name" value="Amino acid/polyamine transporter I"/>
    <property type="match status" value="1"/>
</dbReference>
<dbReference type="Proteomes" id="UP000016057">
    <property type="component" value="Unassembled WGS sequence"/>
</dbReference>
<evidence type="ECO:0000256" key="3">
    <source>
        <dbReference type="ARBA" id="ARBA00022989"/>
    </source>
</evidence>
<dbReference type="InterPro" id="IPR002293">
    <property type="entry name" value="AA/rel_permease1"/>
</dbReference>
<accession>K8ZNV0</accession>
<reference evidence="6 7" key="1">
    <citation type="journal article" date="2013" name="Genome Announc.">
        <title>Draft Genome Sequence of Catellicoccus marimammalium, a Novel Species Commonly Found in Gull Feces.</title>
        <authorList>
            <person name="Weigand M.R."/>
            <person name="Ryu H."/>
            <person name="Bozcek L."/>
            <person name="Konstantinidis K.T."/>
            <person name="Santo Domingo J.W."/>
        </authorList>
    </citation>
    <scope>NUCLEOTIDE SEQUENCE [LARGE SCALE GENOMIC DNA]</scope>
    <source>
        <strain evidence="6 7">M35/04/3</strain>
    </source>
</reference>
<dbReference type="InterPro" id="IPR050598">
    <property type="entry name" value="AminoAcid_Transporter"/>
</dbReference>
<feature type="transmembrane region" description="Helical" evidence="5">
    <location>
        <begin position="127"/>
        <end position="145"/>
    </location>
</feature>
<evidence type="ECO:0000256" key="1">
    <source>
        <dbReference type="ARBA" id="ARBA00004141"/>
    </source>
</evidence>
<keyword evidence="3 5" id="KW-1133">Transmembrane helix</keyword>
<feature type="transmembrane region" description="Helical" evidence="5">
    <location>
        <begin position="152"/>
        <end position="174"/>
    </location>
</feature>
<protein>
    <submittedName>
        <fullName evidence="6">Amino acid permease</fullName>
    </submittedName>
</protein>
<organism evidence="6 7">
    <name type="scientific">Catellicoccus marimammalium M35/04/3</name>
    <dbReference type="NCBI Taxonomy" id="1234409"/>
    <lineage>
        <taxon>Bacteria</taxon>
        <taxon>Bacillati</taxon>
        <taxon>Bacillota</taxon>
        <taxon>Bacilli</taxon>
        <taxon>Lactobacillales</taxon>
        <taxon>Enterococcaceae</taxon>
        <taxon>Catellicoccus</taxon>
    </lineage>
</organism>
<feature type="transmembrane region" description="Helical" evidence="5">
    <location>
        <begin position="331"/>
        <end position="352"/>
    </location>
</feature>
<dbReference type="PANTHER" id="PTHR11785">
    <property type="entry name" value="AMINO ACID TRANSPORTER"/>
    <property type="match status" value="1"/>
</dbReference>
<dbReference type="GO" id="GO:0015179">
    <property type="term" value="F:L-amino acid transmembrane transporter activity"/>
    <property type="evidence" value="ECO:0007669"/>
    <property type="project" value="TreeGrafter"/>
</dbReference>
<evidence type="ECO:0000256" key="5">
    <source>
        <dbReference type="SAM" id="Phobius"/>
    </source>
</evidence>
<dbReference type="EMBL" id="AMYT01000017">
    <property type="protein sequence ID" value="EKU27271.1"/>
    <property type="molecule type" value="Genomic_DNA"/>
</dbReference>
<dbReference type="eggNOG" id="COG0531">
    <property type="taxonomic scope" value="Bacteria"/>
</dbReference>
<keyword evidence="7" id="KW-1185">Reference proteome</keyword>
<name>K8ZNV0_9ENTE</name>
<keyword evidence="4 5" id="KW-0472">Membrane</keyword>
<feature type="transmembrane region" description="Helical" evidence="5">
    <location>
        <begin position="92"/>
        <end position="115"/>
    </location>
</feature>
<feature type="transmembrane region" description="Helical" evidence="5">
    <location>
        <begin position="12"/>
        <end position="35"/>
    </location>
</feature>
<dbReference type="GO" id="GO:0016020">
    <property type="term" value="C:membrane"/>
    <property type="evidence" value="ECO:0007669"/>
    <property type="project" value="UniProtKB-SubCell"/>
</dbReference>
<evidence type="ECO:0000313" key="7">
    <source>
        <dbReference type="Proteomes" id="UP000016057"/>
    </source>
</evidence>
<comment type="subcellular location">
    <subcellularLocation>
        <location evidence="1">Membrane</location>
        <topology evidence="1">Multi-pass membrane protein</topology>
    </subcellularLocation>
</comment>
<evidence type="ECO:0000313" key="6">
    <source>
        <dbReference type="EMBL" id="EKU27271.1"/>
    </source>
</evidence>
<evidence type="ECO:0000256" key="4">
    <source>
        <dbReference type="ARBA" id="ARBA00023136"/>
    </source>
</evidence>
<evidence type="ECO:0000256" key="2">
    <source>
        <dbReference type="ARBA" id="ARBA00022692"/>
    </source>
</evidence>
<dbReference type="FunFam" id="1.20.1740.10:FF:000051">
    <property type="entry name" value="Amino acid permease"/>
    <property type="match status" value="1"/>
</dbReference>
<proteinExistence type="predicted"/>
<feature type="transmembrane region" description="Helical" evidence="5">
    <location>
        <begin position="194"/>
        <end position="213"/>
    </location>
</feature>
<dbReference type="Pfam" id="PF13520">
    <property type="entry name" value="AA_permease_2"/>
    <property type="match status" value="1"/>
</dbReference>
<feature type="transmembrane region" description="Helical" evidence="5">
    <location>
        <begin position="358"/>
        <end position="378"/>
    </location>
</feature>
<feature type="transmembrane region" description="Helical" evidence="5">
    <location>
        <begin position="390"/>
        <end position="409"/>
    </location>
</feature>
<feature type="transmembrane region" description="Helical" evidence="5">
    <location>
        <begin position="234"/>
        <end position="263"/>
    </location>
</feature>
<dbReference type="PANTHER" id="PTHR11785:SF512">
    <property type="entry name" value="SOBREMESA, ISOFORM B"/>
    <property type="match status" value="1"/>
</dbReference>
<keyword evidence="2 5" id="KW-0812">Transmembrane</keyword>